<dbReference type="CDD" id="cd05154">
    <property type="entry name" value="ACAD10_11_N-like"/>
    <property type="match status" value="1"/>
</dbReference>
<dbReference type="GO" id="GO:0016740">
    <property type="term" value="F:transferase activity"/>
    <property type="evidence" value="ECO:0007669"/>
    <property type="project" value="UniProtKB-KW"/>
</dbReference>
<dbReference type="Gene3D" id="3.90.1200.10">
    <property type="match status" value="1"/>
</dbReference>
<proteinExistence type="predicted"/>
<dbReference type="InterPro" id="IPR052898">
    <property type="entry name" value="ACAD10-like"/>
</dbReference>
<dbReference type="SUPFAM" id="SSF56112">
    <property type="entry name" value="Protein kinase-like (PK-like)"/>
    <property type="match status" value="1"/>
</dbReference>
<dbReference type="EMBL" id="SMLM01000002">
    <property type="protein sequence ID" value="TFZ02727.1"/>
    <property type="molecule type" value="Genomic_DNA"/>
</dbReference>
<dbReference type="PANTHER" id="PTHR47829">
    <property type="entry name" value="HYDROLASE, PUTATIVE (AFU_ORTHOLOGUE AFUA_1G12880)-RELATED"/>
    <property type="match status" value="1"/>
</dbReference>
<dbReference type="AlphaFoldDB" id="A0A4Z0BTT1"/>
<gene>
    <name evidence="2" type="ORF">EZ313_15890</name>
</gene>
<dbReference type="Proteomes" id="UP000298180">
    <property type="component" value="Unassembled WGS sequence"/>
</dbReference>
<dbReference type="Gene3D" id="3.30.200.20">
    <property type="entry name" value="Phosphorylase Kinase, domain 1"/>
    <property type="match status" value="1"/>
</dbReference>
<evidence type="ECO:0000313" key="2">
    <source>
        <dbReference type="EMBL" id="TFZ02727.1"/>
    </source>
</evidence>
<name>A0A4Z0BTT1_9BURK</name>
<dbReference type="OrthoDB" id="3806873at2"/>
<reference evidence="2 3" key="1">
    <citation type="submission" date="2019-03" db="EMBL/GenBank/DDBJ databases">
        <title>Ramlibacter henchirensis DSM 14656, whole genome shotgun sequence.</title>
        <authorList>
            <person name="Zhang X."/>
            <person name="Feng G."/>
            <person name="Zhu H."/>
        </authorList>
    </citation>
    <scope>NUCLEOTIDE SEQUENCE [LARGE SCALE GENOMIC DNA]</scope>
    <source>
        <strain evidence="2 3">DSM 14656</strain>
    </source>
</reference>
<organism evidence="2 3">
    <name type="scientific">Ramlibacter henchirensis</name>
    <dbReference type="NCBI Taxonomy" id="204072"/>
    <lineage>
        <taxon>Bacteria</taxon>
        <taxon>Pseudomonadati</taxon>
        <taxon>Pseudomonadota</taxon>
        <taxon>Betaproteobacteria</taxon>
        <taxon>Burkholderiales</taxon>
        <taxon>Comamonadaceae</taxon>
        <taxon>Ramlibacter</taxon>
    </lineage>
</organism>
<keyword evidence="3" id="KW-1185">Reference proteome</keyword>
<evidence type="ECO:0000259" key="1">
    <source>
        <dbReference type="Pfam" id="PF01636"/>
    </source>
</evidence>
<evidence type="ECO:0000313" key="3">
    <source>
        <dbReference type="Proteomes" id="UP000298180"/>
    </source>
</evidence>
<keyword evidence="2" id="KW-0808">Transferase</keyword>
<protein>
    <submittedName>
        <fullName evidence="2">Phosphotransferase family protein</fullName>
    </submittedName>
</protein>
<feature type="domain" description="Aminoglycoside phosphotransferase" evidence="1">
    <location>
        <begin position="102"/>
        <end position="360"/>
    </location>
</feature>
<dbReference type="InterPro" id="IPR041726">
    <property type="entry name" value="ACAD10_11_N"/>
</dbReference>
<dbReference type="Pfam" id="PF01636">
    <property type="entry name" value="APH"/>
    <property type="match status" value="1"/>
</dbReference>
<sequence>MAEANASRNAGASALRCSGRFMVSTAVAPWRSIRSTSMAPVCARATLAASSQPTMPAAPRHPYSARMIPQTVEVPPQHRLNEAALDRFLAAHLPEYGGGLRVRQFPGGFSNPTYALAANDRDGRPRQYVLRKRPAGKLLPSAHRVDREFRVLRALRESDVPVPQARVLCEDPDVLGTSFFVMDRVEGRLLTDPALPGFSPGERSAIWDSLVDVLARLHAQDVERLGLASYGKPGDYLARQVDLWTRQYRSAQTEALEEMEALGQWLAAHLPAHGRTAIVHGDYRLNNVLIHPGEPRVVAVLDWELSTLGDPLCDVAYTCLCYHIAEPPVGFGGADPVSLGIPSEREFIERYERRAGVPVTDWPFHMALQLYKSASLLQGVYRRALEGSGPSAGLSKKAQVAQRACIALELVAR</sequence>
<dbReference type="InterPro" id="IPR002575">
    <property type="entry name" value="Aminoglycoside_PTrfase"/>
</dbReference>
<dbReference type="InterPro" id="IPR011009">
    <property type="entry name" value="Kinase-like_dom_sf"/>
</dbReference>
<dbReference type="PANTHER" id="PTHR47829:SF3">
    <property type="entry name" value="AMINOGLYCOSIDE PHOSPHOTRANSFERASE DOMAIN-CONTAINING PROTEIN"/>
    <property type="match status" value="1"/>
</dbReference>
<comment type="caution">
    <text evidence="2">The sequence shown here is derived from an EMBL/GenBank/DDBJ whole genome shotgun (WGS) entry which is preliminary data.</text>
</comment>
<accession>A0A4Z0BTT1</accession>